<sequence>MWRIACDTVGLYKTNCSLSCFGHLSLNDIITLLEEEDEQNLQSEYDIFLFPPANAHTELIAEDSGDEDNVHISNSPPSLHTIRANTELQQSNVNECDEGAETSEPLRKIIKKYNWRQQDCNEVISAWKPILHVPQERTPLEWFSLFFMHEIFELFATETNKYLTRKNLSADIKI</sequence>
<evidence type="ECO:0008006" key="3">
    <source>
        <dbReference type="Google" id="ProtNLM"/>
    </source>
</evidence>
<dbReference type="EMBL" id="OV170231">
    <property type="protein sequence ID" value="CAH0716544.1"/>
    <property type="molecule type" value="Genomic_DNA"/>
</dbReference>
<accession>A0A8J9Y2L6</accession>
<keyword evidence="2" id="KW-1185">Reference proteome</keyword>
<dbReference type="AlphaFoldDB" id="A0A8J9Y2L6"/>
<evidence type="ECO:0000313" key="2">
    <source>
        <dbReference type="Proteomes" id="UP000838878"/>
    </source>
</evidence>
<feature type="non-terminal residue" evidence="1">
    <location>
        <position position="174"/>
    </location>
</feature>
<dbReference type="OrthoDB" id="10057240at2759"/>
<dbReference type="PANTHER" id="PTHR47055">
    <property type="entry name" value="DDE_TNP_1_7 DOMAIN-CONTAINING PROTEIN"/>
    <property type="match status" value="1"/>
</dbReference>
<proteinExistence type="predicted"/>
<dbReference type="InterPro" id="IPR052638">
    <property type="entry name" value="PiggyBac_TE-derived"/>
</dbReference>
<dbReference type="Proteomes" id="UP000838878">
    <property type="component" value="Chromosome 11"/>
</dbReference>
<protein>
    <recommendedName>
        <fullName evidence="3">PiggyBac transposable element-derived protein domain-containing protein</fullName>
    </recommendedName>
</protein>
<reference evidence="1" key="1">
    <citation type="submission" date="2021-12" db="EMBL/GenBank/DDBJ databases">
        <authorList>
            <person name="Martin H S."/>
        </authorList>
    </citation>
    <scope>NUCLEOTIDE SEQUENCE</scope>
</reference>
<organism evidence="1 2">
    <name type="scientific">Brenthis ino</name>
    <name type="common">lesser marbled fritillary</name>
    <dbReference type="NCBI Taxonomy" id="405034"/>
    <lineage>
        <taxon>Eukaryota</taxon>
        <taxon>Metazoa</taxon>
        <taxon>Ecdysozoa</taxon>
        <taxon>Arthropoda</taxon>
        <taxon>Hexapoda</taxon>
        <taxon>Insecta</taxon>
        <taxon>Pterygota</taxon>
        <taxon>Neoptera</taxon>
        <taxon>Endopterygota</taxon>
        <taxon>Lepidoptera</taxon>
        <taxon>Glossata</taxon>
        <taxon>Ditrysia</taxon>
        <taxon>Papilionoidea</taxon>
        <taxon>Nymphalidae</taxon>
        <taxon>Heliconiinae</taxon>
        <taxon>Argynnini</taxon>
        <taxon>Brenthis</taxon>
    </lineage>
</organism>
<name>A0A8J9Y2L6_9NEOP</name>
<dbReference type="GO" id="GO:0043565">
    <property type="term" value="F:sequence-specific DNA binding"/>
    <property type="evidence" value="ECO:0007669"/>
    <property type="project" value="TreeGrafter"/>
</dbReference>
<dbReference type="PANTHER" id="PTHR47055:SF3">
    <property type="entry name" value="PHORBOL-ESTER_DAG-TYPE DOMAIN-CONTAINING PROTEIN"/>
    <property type="match status" value="1"/>
</dbReference>
<gene>
    <name evidence="1" type="ORF">BINO364_LOCUS3299</name>
</gene>
<evidence type="ECO:0000313" key="1">
    <source>
        <dbReference type="EMBL" id="CAH0716544.1"/>
    </source>
</evidence>